<dbReference type="Gene3D" id="2.30.30.30">
    <property type="match status" value="1"/>
</dbReference>
<name>A0A3Q0IY46_DIACI</name>
<dbReference type="STRING" id="121845.A0A3Q0IY46"/>
<evidence type="ECO:0000256" key="2">
    <source>
        <dbReference type="ARBA" id="ARBA00022980"/>
    </source>
</evidence>
<evidence type="ECO:0000313" key="7">
    <source>
        <dbReference type="Proteomes" id="UP000079169"/>
    </source>
</evidence>
<comment type="subunit">
    <text evidence="6">Component of the large ribosomal subunit. May bind IPO9 with low affinity.</text>
</comment>
<dbReference type="Pfam" id="PF01159">
    <property type="entry name" value="Ribosomal_L6e"/>
    <property type="match status" value="1"/>
</dbReference>
<dbReference type="CDD" id="cd13156">
    <property type="entry name" value="KOW_RPL6"/>
    <property type="match status" value="1"/>
</dbReference>
<dbReference type="InterPro" id="IPR041997">
    <property type="entry name" value="Ribosomal_eL6_KOW"/>
</dbReference>
<gene>
    <name evidence="8" type="primary">LOC103511780</name>
</gene>
<dbReference type="InterPro" id="IPR000915">
    <property type="entry name" value="60S_ribosomal_eL6"/>
</dbReference>
<sequence length="230" mass="26416">NQVPLALKGNQAILDLASQYPKPKKPIYKIKPIGGEKNGKERKVLIRKPKAYYPTKDKIKKVRGRRPFRKHARRLRSSLKPGTIVILVAGVHKGKRGVFLKQLESGLLLVTGPFALNAMPLRRVHQNYVIATSTQLDISGVKVPEAANDHFFRRIKKHNKQPRKGDKRSLFAKRKKRAYKVSKARKVMQKDMDEQLLKVIKVHPEKKILLSYLSSAFGIRSSQYPHRMKF</sequence>
<dbReference type="PANTHER" id="PTHR10715:SF0">
    <property type="entry name" value="LARGE RIBOSOMAL SUBUNIT PROTEIN EL6"/>
    <property type="match status" value="1"/>
</dbReference>
<dbReference type="InterPro" id="IPR014722">
    <property type="entry name" value="Rib_uL2_dom2"/>
</dbReference>
<accession>A0A3Q0IY46</accession>
<evidence type="ECO:0000256" key="4">
    <source>
        <dbReference type="ARBA" id="ARBA00035233"/>
    </source>
</evidence>
<proteinExistence type="inferred from homology"/>
<protein>
    <recommendedName>
        <fullName evidence="4">Large ribosomal subunit protein eL6</fullName>
    </recommendedName>
    <alternativeName>
        <fullName evidence="5">60S ribosomal protein L6</fullName>
    </alternativeName>
</protein>
<dbReference type="GeneID" id="103511780"/>
<keyword evidence="2 8" id="KW-0689">Ribosomal protein</keyword>
<feature type="non-terminal residue" evidence="8">
    <location>
        <position position="1"/>
    </location>
</feature>
<dbReference type="RefSeq" id="XP_026681139.1">
    <property type="nucleotide sequence ID" value="XM_026825338.1"/>
</dbReference>
<dbReference type="Proteomes" id="UP000079169">
    <property type="component" value="Unplaced"/>
</dbReference>
<dbReference type="GO" id="GO:0003735">
    <property type="term" value="F:structural constituent of ribosome"/>
    <property type="evidence" value="ECO:0007669"/>
    <property type="project" value="InterPro"/>
</dbReference>
<dbReference type="PaxDb" id="121845-A0A3Q0IY46"/>
<keyword evidence="3" id="KW-0687">Ribonucleoprotein</keyword>
<keyword evidence="7" id="KW-1185">Reference proteome</keyword>
<reference evidence="8" key="1">
    <citation type="submission" date="2025-08" db="UniProtKB">
        <authorList>
            <consortium name="RefSeq"/>
        </authorList>
    </citation>
    <scope>IDENTIFICATION</scope>
</reference>
<dbReference type="KEGG" id="dci:103511780"/>
<dbReference type="GO" id="GO:0003723">
    <property type="term" value="F:RNA binding"/>
    <property type="evidence" value="ECO:0007669"/>
    <property type="project" value="TreeGrafter"/>
</dbReference>
<evidence type="ECO:0000256" key="3">
    <source>
        <dbReference type="ARBA" id="ARBA00023274"/>
    </source>
</evidence>
<organism evidence="7 8">
    <name type="scientific">Diaphorina citri</name>
    <name type="common">Asian citrus psyllid</name>
    <dbReference type="NCBI Taxonomy" id="121845"/>
    <lineage>
        <taxon>Eukaryota</taxon>
        <taxon>Metazoa</taxon>
        <taxon>Ecdysozoa</taxon>
        <taxon>Arthropoda</taxon>
        <taxon>Hexapoda</taxon>
        <taxon>Insecta</taxon>
        <taxon>Pterygota</taxon>
        <taxon>Neoptera</taxon>
        <taxon>Paraneoptera</taxon>
        <taxon>Hemiptera</taxon>
        <taxon>Sternorrhyncha</taxon>
        <taxon>Psylloidea</taxon>
        <taxon>Psyllidae</taxon>
        <taxon>Diaphorininae</taxon>
        <taxon>Diaphorina</taxon>
    </lineage>
</organism>
<evidence type="ECO:0000256" key="5">
    <source>
        <dbReference type="ARBA" id="ARBA00035351"/>
    </source>
</evidence>
<comment type="similarity">
    <text evidence="1">Belongs to the eukaryotic ribosomal protein eL6 family.</text>
</comment>
<dbReference type="CTD" id="6128"/>
<evidence type="ECO:0000256" key="1">
    <source>
        <dbReference type="ARBA" id="ARBA00010592"/>
    </source>
</evidence>
<dbReference type="SUPFAM" id="SSF50104">
    <property type="entry name" value="Translation proteins SH3-like domain"/>
    <property type="match status" value="1"/>
</dbReference>
<evidence type="ECO:0000256" key="6">
    <source>
        <dbReference type="ARBA" id="ARBA00046388"/>
    </source>
</evidence>
<dbReference type="GO" id="GO:0000027">
    <property type="term" value="P:ribosomal large subunit assembly"/>
    <property type="evidence" value="ECO:0007669"/>
    <property type="project" value="TreeGrafter"/>
</dbReference>
<dbReference type="AlphaFoldDB" id="A0A3Q0IY46"/>
<dbReference type="GO" id="GO:0022625">
    <property type="term" value="C:cytosolic large ribosomal subunit"/>
    <property type="evidence" value="ECO:0007669"/>
    <property type="project" value="TreeGrafter"/>
</dbReference>
<dbReference type="PANTHER" id="PTHR10715">
    <property type="entry name" value="60S RIBOSOMAL PROTEIN L6"/>
    <property type="match status" value="1"/>
</dbReference>
<evidence type="ECO:0000313" key="8">
    <source>
        <dbReference type="RefSeq" id="XP_026681139.1"/>
    </source>
</evidence>
<dbReference type="InterPro" id="IPR008991">
    <property type="entry name" value="Translation_prot_SH3-like_sf"/>
</dbReference>
<dbReference type="FunFam" id="2.30.30.30:FF:000014">
    <property type="entry name" value="60S ribosomal protein L6"/>
    <property type="match status" value="1"/>
</dbReference>
<dbReference type="GO" id="GO:0002181">
    <property type="term" value="P:cytoplasmic translation"/>
    <property type="evidence" value="ECO:0007669"/>
    <property type="project" value="TreeGrafter"/>
</dbReference>